<dbReference type="Pfam" id="PF06532">
    <property type="entry name" value="NrsF"/>
    <property type="match status" value="1"/>
</dbReference>
<keyword evidence="1" id="KW-0472">Membrane</keyword>
<evidence type="ECO:0000256" key="1">
    <source>
        <dbReference type="SAM" id="Phobius"/>
    </source>
</evidence>
<keyword evidence="3" id="KW-1185">Reference proteome</keyword>
<keyword evidence="1" id="KW-1133">Transmembrane helix</keyword>
<name>A0A839Z026_9SPHN</name>
<feature type="transmembrane region" description="Helical" evidence="1">
    <location>
        <begin position="122"/>
        <end position="143"/>
    </location>
</feature>
<gene>
    <name evidence="2" type="ORF">FHS50_001073</name>
</gene>
<accession>A0A839Z026</accession>
<evidence type="ECO:0000313" key="3">
    <source>
        <dbReference type="Proteomes" id="UP000578569"/>
    </source>
</evidence>
<keyword evidence="1" id="KW-0812">Transmembrane</keyword>
<dbReference type="AlphaFoldDB" id="A0A839Z026"/>
<feature type="transmembrane region" description="Helical" evidence="1">
    <location>
        <begin position="180"/>
        <end position="203"/>
    </location>
</feature>
<dbReference type="EMBL" id="JACICF010000001">
    <property type="protein sequence ID" value="MBB3764050.1"/>
    <property type="molecule type" value="Genomic_DNA"/>
</dbReference>
<dbReference type="Proteomes" id="UP000578569">
    <property type="component" value="Unassembled WGS sequence"/>
</dbReference>
<feature type="transmembrane region" description="Helical" evidence="1">
    <location>
        <begin position="27"/>
        <end position="46"/>
    </location>
</feature>
<dbReference type="RefSeq" id="WP_183933342.1">
    <property type="nucleotide sequence ID" value="NZ_JACICF010000001.1"/>
</dbReference>
<proteinExistence type="predicted"/>
<sequence>MKSEHLIDRLVEEHDATSPMTMAQGRLAAGVAALGSVIVILWLSGLRLDIAAGRPSPLVLLSAGLFGLGALASGWAATRLAQPAVGGSQGGALWMVGAIGLLPAISLIEYLLGNHAPTSTGAALRCLSFGLGASIVTFAVLGLRLRRGAPVLPERAGLFAGLSAGSVGAFAVTLECNYDGLAHLTLGHVAIVAAMALAGRYGLARWIRW</sequence>
<evidence type="ECO:0000313" key="2">
    <source>
        <dbReference type="EMBL" id="MBB3764050.1"/>
    </source>
</evidence>
<organism evidence="2 3">
    <name type="scientific">Sphingomicrobium lutaoense</name>
    <dbReference type="NCBI Taxonomy" id="515949"/>
    <lineage>
        <taxon>Bacteria</taxon>
        <taxon>Pseudomonadati</taxon>
        <taxon>Pseudomonadota</taxon>
        <taxon>Alphaproteobacteria</taxon>
        <taxon>Sphingomonadales</taxon>
        <taxon>Sphingomonadaceae</taxon>
        <taxon>Sphingomicrobium</taxon>
    </lineage>
</organism>
<reference evidence="2 3" key="1">
    <citation type="submission" date="2020-08" db="EMBL/GenBank/DDBJ databases">
        <title>Genomic Encyclopedia of Type Strains, Phase IV (KMG-IV): sequencing the most valuable type-strain genomes for metagenomic binning, comparative biology and taxonomic classification.</title>
        <authorList>
            <person name="Goeker M."/>
        </authorList>
    </citation>
    <scope>NUCLEOTIDE SEQUENCE [LARGE SCALE GENOMIC DNA]</scope>
    <source>
        <strain evidence="2 3">DSM 24194</strain>
    </source>
</reference>
<feature type="transmembrane region" description="Helical" evidence="1">
    <location>
        <begin position="90"/>
        <end position="110"/>
    </location>
</feature>
<comment type="caution">
    <text evidence="2">The sequence shown here is derived from an EMBL/GenBank/DDBJ whole genome shotgun (WGS) entry which is preliminary data.</text>
</comment>
<feature type="transmembrane region" description="Helical" evidence="1">
    <location>
        <begin position="58"/>
        <end position="78"/>
    </location>
</feature>
<dbReference type="InterPro" id="IPR009495">
    <property type="entry name" value="NrsF"/>
</dbReference>
<protein>
    <recommendedName>
        <fullName evidence="4">DUF1109 domain-containing protein</fullName>
    </recommendedName>
</protein>
<evidence type="ECO:0008006" key="4">
    <source>
        <dbReference type="Google" id="ProtNLM"/>
    </source>
</evidence>